<feature type="non-terminal residue" evidence="2">
    <location>
        <position position="1"/>
    </location>
</feature>
<keyword evidence="1" id="KW-0472">Membrane</keyword>
<keyword evidence="1" id="KW-1133">Transmembrane helix</keyword>
<accession>A0A396ZZA0</accession>
<organism evidence="2 3">
    <name type="scientific">Aphanomyces astaci</name>
    <name type="common">Crayfish plague agent</name>
    <dbReference type="NCBI Taxonomy" id="112090"/>
    <lineage>
        <taxon>Eukaryota</taxon>
        <taxon>Sar</taxon>
        <taxon>Stramenopiles</taxon>
        <taxon>Oomycota</taxon>
        <taxon>Saprolegniomycetes</taxon>
        <taxon>Saprolegniales</taxon>
        <taxon>Verrucalvaceae</taxon>
        <taxon>Aphanomyces</taxon>
    </lineage>
</organism>
<evidence type="ECO:0000256" key="1">
    <source>
        <dbReference type="SAM" id="Phobius"/>
    </source>
</evidence>
<comment type="caution">
    <text evidence="2">The sequence shown here is derived from an EMBL/GenBank/DDBJ whole genome shotgun (WGS) entry which is preliminary data.</text>
</comment>
<protein>
    <submittedName>
        <fullName evidence="2">Uncharacterized protein</fullName>
    </submittedName>
</protein>
<proteinExistence type="predicted"/>
<feature type="transmembrane region" description="Helical" evidence="1">
    <location>
        <begin position="12"/>
        <end position="33"/>
    </location>
</feature>
<reference evidence="2 3" key="1">
    <citation type="submission" date="2018-08" db="EMBL/GenBank/DDBJ databases">
        <title>Aphanomyces genome sequencing and annotation.</title>
        <authorList>
            <person name="Minardi D."/>
            <person name="Oidtmann B."/>
            <person name="Van Der Giezen M."/>
            <person name="Studholme D.J."/>
        </authorList>
    </citation>
    <scope>NUCLEOTIDE SEQUENCE [LARGE SCALE GENOMIC DNA]</scope>
    <source>
        <strain evidence="2 3">Kv</strain>
    </source>
</reference>
<gene>
    <name evidence="2" type="ORF">DYB36_014146</name>
</gene>
<dbReference type="EMBL" id="QUSZ01009581">
    <property type="protein sequence ID" value="RHX98936.1"/>
    <property type="molecule type" value="Genomic_DNA"/>
</dbReference>
<evidence type="ECO:0000313" key="2">
    <source>
        <dbReference type="EMBL" id="RHX98936.1"/>
    </source>
</evidence>
<name>A0A396ZZA0_APHAT</name>
<dbReference type="Proteomes" id="UP000265427">
    <property type="component" value="Unassembled WGS sequence"/>
</dbReference>
<evidence type="ECO:0000313" key="3">
    <source>
        <dbReference type="Proteomes" id="UP000265427"/>
    </source>
</evidence>
<sequence length="54" mass="5971">KGQKLVHVRRLLLSPHPLLVLTFTLAVGCVWLLEKVLQSKVITLVVGTHFGAKI</sequence>
<keyword evidence="1" id="KW-0812">Transmembrane</keyword>
<dbReference type="AlphaFoldDB" id="A0A396ZZA0"/>